<proteinExistence type="predicted"/>
<sequence length="253" mass="27903">MSDSSTPDPLMLRPVPLTSVRERDGRPYTRFADVEEEIAEVLQSDRSGAMLLEAPSRWKTQTLVYFARNGGKRRELTGRLVREVMTRAGKIVALNCRGFSPTDVDEIAGEVRTHLVKLILTETPTRMSEYLEIDFSGSVASQTTKQRAKLKDKPKPRMVASASTTMNDLDPLDSLVDKAAISALDELIRKTSPPIRHSLASSTHPKASQSRPSNATRNVRDASIMRMCCGCDHGPTGRLICASFRSSGRRSNG</sequence>
<organism evidence="2 3">
    <name type="scientific">Mesorhizobium delmotii</name>
    <dbReference type="NCBI Taxonomy" id="1631247"/>
    <lineage>
        <taxon>Bacteria</taxon>
        <taxon>Pseudomonadati</taxon>
        <taxon>Pseudomonadota</taxon>
        <taxon>Alphaproteobacteria</taxon>
        <taxon>Hyphomicrobiales</taxon>
        <taxon>Phyllobacteriaceae</taxon>
        <taxon>Mesorhizobium</taxon>
    </lineage>
</organism>
<protein>
    <submittedName>
        <fullName evidence="2">Uncharacterized protein</fullName>
    </submittedName>
</protein>
<evidence type="ECO:0000256" key="1">
    <source>
        <dbReference type="SAM" id="MobiDB-lite"/>
    </source>
</evidence>
<gene>
    <name evidence="2" type="ORF">BQ8482_110181</name>
</gene>
<dbReference type="AlphaFoldDB" id="A0A2P9AAT7"/>
<keyword evidence="3" id="KW-1185">Reference proteome</keyword>
<evidence type="ECO:0000313" key="3">
    <source>
        <dbReference type="Proteomes" id="UP000245698"/>
    </source>
</evidence>
<dbReference type="Proteomes" id="UP000245698">
    <property type="component" value="Unassembled WGS sequence"/>
</dbReference>
<name>A0A2P9AAT7_9HYPH</name>
<accession>A0A2P9AAT7</accession>
<evidence type="ECO:0000313" key="2">
    <source>
        <dbReference type="EMBL" id="SJM28251.1"/>
    </source>
</evidence>
<dbReference type="EMBL" id="FUIG01000013">
    <property type="protein sequence ID" value="SJM28251.1"/>
    <property type="molecule type" value="Genomic_DNA"/>
</dbReference>
<feature type="region of interest" description="Disordered" evidence="1">
    <location>
        <begin position="194"/>
        <end position="219"/>
    </location>
</feature>
<feature type="compositionally biased region" description="Polar residues" evidence="1">
    <location>
        <begin position="199"/>
        <end position="217"/>
    </location>
</feature>
<reference evidence="3" key="1">
    <citation type="submission" date="2016-12" db="EMBL/GenBank/DDBJ databases">
        <authorList>
            <person name="Brunel B."/>
        </authorList>
    </citation>
    <scope>NUCLEOTIDE SEQUENCE [LARGE SCALE GENOMIC DNA]</scope>
</reference>